<dbReference type="PROSITE" id="PS50030">
    <property type="entry name" value="UBA"/>
    <property type="match status" value="1"/>
</dbReference>
<feature type="domain" description="UBA" evidence="2">
    <location>
        <begin position="491"/>
        <end position="531"/>
    </location>
</feature>
<feature type="compositionally biased region" description="Low complexity" evidence="1">
    <location>
        <begin position="398"/>
        <end position="411"/>
    </location>
</feature>
<evidence type="ECO:0000259" key="2">
    <source>
        <dbReference type="PROSITE" id="PS50030"/>
    </source>
</evidence>
<feature type="region of interest" description="Disordered" evidence="1">
    <location>
        <begin position="142"/>
        <end position="181"/>
    </location>
</feature>
<keyword evidence="4" id="KW-1185">Reference proteome</keyword>
<comment type="caution">
    <text evidence="3">The sequence shown here is derived from an EMBL/GenBank/DDBJ whole genome shotgun (WGS) entry which is preliminary data.</text>
</comment>
<dbReference type="PANTHER" id="PTHR10621:SF0">
    <property type="entry name" value="UV EXCISION REPAIR PROTEIN RAD23"/>
    <property type="match status" value="1"/>
</dbReference>
<feature type="compositionally biased region" description="Basic and acidic residues" evidence="1">
    <location>
        <begin position="412"/>
        <end position="424"/>
    </location>
</feature>
<dbReference type="Pfam" id="PF00627">
    <property type="entry name" value="UBA"/>
    <property type="match status" value="1"/>
</dbReference>
<organism evidence="3 4">
    <name type="scientific">Tritrichomonas musculus</name>
    <dbReference type="NCBI Taxonomy" id="1915356"/>
    <lineage>
        <taxon>Eukaryota</taxon>
        <taxon>Metamonada</taxon>
        <taxon>Parabasalia</taxon>
        <taxon>Tritrichomonadida</taxon>
        <taxon>Tritrichomonadidae</taxon>
        <taxon>Tritrichomonas</taxon>
    </lineage>
</organism>
<dbReference type="EMBL" id="JAPFFF010000048">
    <property type="protein sequence ID" value="KAK8840079.1"/>
    <property type="molecule type" value="Genomic_DNA"/>
</dbReference>
<name>A0ABR2H1K1_9EUKA</name>
<dbReference type="InterPro" id="IPR015940">
    <property type="entry name" value="UBA"/>
</dbReference>
<sequence>MQVKILTLEGKTYDLSFKENITLQAIRAKLKDEYNYDADRCYFCRDGKILDEGGLPKVDSGAPIIIFNPKAFPDKSYPRVDDAFNLSFSRYSDSFVNPRLTNSNLNNHTARLISSTELLDDFLGLPPNPQRGPAPRIVITHRNGLRNINPNRPAPVEDEQNSDHSFSEENDEPLQANQNRTRPNVRIIRLSSRDGAEEIVIPTGIEHEIFQDDLMNQDDQANERLSHTHQFLHRMLQLINHSPQNGPNFYDQEFLDNENENIDHLEGLENIEDENNNLENDILAPPIIDIPNNNPDTINDEINAINTDDIYNDTRNHIDTLINQIADLNLQLNRIEDPILNQQNQDDDEQQQQDLDQEDQSPEQRQRELEEENRRLEQRHQELLQQQQRLSQEHQQLEQRQQQLEQQNRQLAQEHQRLEAENRRLARGLHQIETPTNVIDRERIPTQGTDRGTPGAADGALGAQRNRLDRMQTELNRQIIEGLNLNVNLTEEDNQAISRLSRAGFDRATVIQVYYACDRDEETAMNLMVAMGE</sequence>
<dbReference type="InterPro" id="IPR029071">
    <property type="entry name" value="Ubiquitin-like_domsf"/>
</dbReference>
<dbReference type="Proteomes" id="UP001470230">
    <property type="component" value="Unassembled WGS sequence"/>
</dbReference>
<reference evidence="3 4" key="1">
    <citation type="submission" date="2024-04" db="EMBL/GenBank/DDBJ databases">
        <title>Tritrichomonas musculus Genome.</title>
        <authorList>
            <person name="Alves-Ferreira E."/>
            <person name="Grigg M."/>
            <person name="Lorenzi H."/>
            <person name="Galac M."/>
        </authorList>
    </citation>
    <scope>NUCLEOTIDE SEQUENCE [LARGE SCALE GENOMIC DNA]</scope>
    <source>
        <strain evidence="3 4">EAF2021</strain>
    </source>
</reference>
<dbReference type="InterPro" id="IPR009060">
    <property type="entry name" value="UBA-like_sf"/>
</dbReference>
<protein>
    <submittedName>
        <fullName evidence="3">UV excision repair protein rad23</fullName>
    </submittedName>
</protein>
<feature type="compositionally biased region" description="Acidic residues" evidence="1">
    <location>
        <begin position="345"/>
        <end position="361"/>
    </location>
</feature>
<feature type="compositionally biased region" description="Basic and acidic residues" evidence="1">
    <location>
        <begin position="362"/>
        <end position="382"/>
    </location>
</feature>
<accession>A0ABR2H1K1</accession>
<gene>
    <name evidence="3" type="ORF">M9Y10_031014</name>
</gene>
<dbReference type="PANTHER" id="PTHR10621">
    <property type="entry name" value="UV EXCISION REPAIR PROTEIN RAD23"/>
    <property type="match status" value="1"/>
</dbReference>
<feature type="region of interest" description="Disordered" evidence="1">
    <location>
        <begin position="344"/>
        <end position="460"/>
    </location>
</feature>
<dbReference type="InterPro" id="IPR004806">
    <property type="entry name" value="Rad23"/>
</dbReference>
<proteinExistence type="predicted"/>
<dbReference type="PRINTS" id="PR01839">
    <property type="entry name" value="RAD23PROTEIN"/>
</dbReference>
<dbReference type="CDD" id="cd14281">
    <property type="entry name" value="UBA2_Rad23_like"/>
    <property type="match status" value="1"/>
</dbReference>
<dbReference type="Gene3D" id="1.10.8.10">
    <property type="entry name" value="DNA helicase RuvA subunit, C-terminal domain"/>
    <property type="match status" value="1"/>
</dbReference>
<dbReference type="SUPFAM" id="SSF46934">
    <property type="entry name" value="UBA-like"/>
    <property type="match status" value="1"/>
</dbReference>
<evidence type="ECO:0000313" key="4">
    <source>
        <dbReference type="Proteomes" id="UP001470230"/>
    </source>
</evidence>
<dbReference type="SUPFAM" id="SSF54236">
    <property type="entry name" value="Ubiquitin-like"/>
    <property type="match status" value="1"/>
</dbReference>
<evidence type="ECO:0000313" key="3">
    <source>
        <dbReference type="EMBL" id="KAK8840079.1"/>
    </source>
</evidence>
<evidence type="ECO:0000256" key="1">
    <source>
        <dbReference type="SAM" id="MobiDB-lite"/>
    </source>
</evidence>